<evidence type="ECO:0000256" key="4">
    <source>
        <dbReference type="ARBA" id="ARBA00023002"/>
    </source>
</evidence>
<evidence type="ECO:0000313" key="10">
    <source>
        <dbReference type="Proteomes" id="UP000190274"/>
    </source>
</evidence>
<evidence type="ECO:0000259" key="7">
    <source>
        <dbReference type="Pfam" id="PF02558"/>
    </source>
</evidence>
<proteinExistence type="inferred from homology"/>
<evidence type="ECO:0000256" key="5">
    <source>
        <dbReference type="ARBA" id="ARBA00032024"/>
    </source>
</evidence>
<evidence type="ECO:0000256" key="6">
    <source>
        <dbReference type="SAM" id="SignalP"/>
    </source>
</evidence>
<feature type="chain" id="PRO_5009236348" description="2-dehydropantoate 2-reductase" evidence="6">
    <location>
        <begin position="22"/>
        <end position="375"/>
    </location>
</feature>
<dbReference type="InterPro" id="IPR003710">
    <property type="entry name" value="ApbA"/>
</dbReference>
<keyword evidence="6" id="KW-0732">Signal</keyword>
<name>A0A1G4K396_9SACH</name>
<dbReference type="EC" id="1.1.1.169" evidence="2"/>
<keyword evidence="3" id="KW-0521">NADP</keyword>
<dbReference type="InterPro" id="IPR036291">
    <property type="entry name" value="NAD(P)-bd_dom_sf"/>
</dbReference>
<organism evidence="9 10">
    <name type="scientific">Lachancea dasiensis</name>
    <dbReference type="NCBI Taxonomy" id="1072105"/>
    <lineage>
        <taxon>Eukaryota</taxon>
        <taxon>Fungi</taxon>
        <taxon>Dikarya</taxon>
        <taxon>Ascomycota</taxon>
        <taxon>Saccharomycotina</taxon>
        <taxon>Saccharomycetes</taxon>
        <taxon>Saccharomycetales</taxon>
        <taxon>Saccharomycetaceae</taxon>
        <taxon>Lachancea</taxon>
    </lineage>
</organism>
<evidence type="ECO:0000256" key="3">
    <source>
        <dbReference type="ARBA" id="ARBA00022857"/>
    </source>
</evidence>
<dbReference type="GO" id="GO:0050661">
    <property type="term" value="F:NADP binding"/>
    <property type="evidence" value="ECO:0007669"/>
    <property type="project" value="TreeGrafter"/>
</dbReference>
<dbReference type="InterPro" id="IPR013752">
    <property type="entry name" value="KPA_reductase"/>
</dbReference>
<dbReference type="Pfam" id="PF08546">
    <property type="entry name" value="ApbA_C"/>
    <property type="match status" value="1"/>
</dbReference>
<accession>A0A1G4K396</accession>
<comment type="similarity">
    <text evidence="1">Belongs to the ketopantoate reductase family.</text>
</comment>
<dbReference type="InterPro" id="IPR013328">
    <property type="entry name" value="6PGD_dom2"/>
</dbReference>
<protein>
    <recommendedName>
        <fullName evidence="2">2-dehydropantoate 2-reductase</fullName>
        <ecNumber evidence="2">1.1.1.169</ecNumber>
    </recommendedName>
    <alternativeName>
        <fullName evidence="5">Ketopantoate reductase</fullName>
    </alternativeName>
</protein>
<dbReference type="OrthoDB" id="73846at2759"/>
<keyword evidence="4" id="KW-0560">Oxidoreductase</keyword>
<feature type="signal peptide" evidence="6">
    <location>
        <begin position="1"/>
        <end position="21"/>
    </location>
</feature>
<dbReference type="Pfam" id="PF02558">
    <property type="entry name" value="ApbA"/>
    <property type="match status" value="1"/>
</dbReference>
<feature type="domain" description="Ketopantoate reductase C-terminal" evidence="8">
    <location>
        <begin position="216"/>
        <end position="356"/>
    </location>
</feature>
<reference evidence="9 10" key="1">
    <citation type="submission" date="2016-03" db="EMBL/GenBank/DDBJ databases">
        <authorList>
            <person name="Devillers H."/>
        </authorList>
    </citation>
    <scope>NUCLEOTIDE SEQUENCE [LARGE SCALE GENOMIC DNA]</scope>
    <source>
        <strain evidence="9">CBS 10888</strain>
    </source>
</reference>
<sequence length="375" mass="42008">MAATQPRVCILGFGSIGVLLASHLQQNAQVTVIPLLRSEKRLEDLIAHRKTANVKSLFLDQQPIRETIFDAATCPELIPNDWKIDNLIITTKTYQTKDALKPYMKYLHPRTNIMLVQNGLGVFEVLNEEIFVEWKPNLFQGVISHGIFNTGGFSFSHAGFGNLKVARLPSQDPGSIVQSNQLISSDRSGNELIRIMNDSNFAAGLDVQHLTYQEMLLGQLEKLIVNCCMNSVTSIVDCINGELRDIGAPIFDAIISESLTVLQTAYKPLFDYKPSSRDFPSLDVLGVLDRKRLLAFVLNIGCVVNGSNSTSMRQDVVNLRDTEIEYINGYIVRLCDKLALGRESCKTNETIETLVKLRLGLNRYRDEHGDKRVKH</sequence>
<dbReference type="GO" id="GO:0008677">
    <property type="term" value="F:2-dehydropantoate 2-reductase activity"/>
    <property type="evidence" value="ECO:0007669"/>
    <property type="project" value="UniProtKB-EC"/>
</dbReference>
<dbReference type="AlphaFoldDB" id="A0A1G4K396"/>
<dbReference type="Gene3D" id="3.40.50.720">
    <property type="entry name" value="NAD(P)-binding Rossmann-like Domain"/>
    <property type="match status" value="1"/>
</dbReference>
<evidence type="ECO:0000259" key="8">
    <source>
        <dbReference type="Pfam" id="PF08546"/>
    </source>
</evidence>
<evidence type="ECO:0000313" key="9">
    <source>
        <dbReference type="EMBL" id="SCU98147.1"/>
    </source>
</evidence>
<dbReference type="NCBIfam" id="TIGR00745">
    <property type="entry name" value="apbA_panE"/>
    <property type="match status" value="1"/>
</dbReference>
<dbReference type="STRING" id="1266660.A0A1G4K396"/>
<evidence type="ECO:0000256" key="2">
    <source>
        <dbReference type="ARBA" id="ARBA00013014"/>
    </source>
</evidence>
<dbReference type="SUPFAM" id="SSF51735">
    <property type="entry name" value="NAD(P)-binding Rossmann-fold domains"/>
    <property type="match status" value="1"/>
</dbReference>
<dbReference type="InterPro" id="IPR013332">
    <property type="entry name" value="KPR_N"/>
</dbReference>
<dbReference type="PANTHER" id="PTHR43765">
    <property type="entry name" value="2-DEHYDROPANTOATE 2-REDUCTASE-RELATED"/>
    <property type="match status" value="1"/>
</dbReference>
<dbReference type="GO" id="GO:0015940">
    <property type="term" value="P:pantothenate biosynthetic process"/>
    <property type="evidence" value="ECO:0007669"/>
    <property type="project" value="InterPro"/>
</dbReference>
<dbReference type="SUPFAM" id="SSF48179">
    <property type="entry name" value="6-phosphogluconate dehydrogenase C-terminal domain-like"/>
    <property type="match status" value="1"/>
</dbReference>
<dbReference type="InterPro" id="IPR008927">
    <property type="entry name" value="6-PGluconate_DH-like_C_sf"/>
</dbReference>
<keyword evidence="10" id="KW-1185">Reference proteome</keyword>
<dbReference type="PANTHER" id="PTHR43765:SF2">
    <property type="entry name" value="2-DEHYDROPANTOATE 2-REDUCTASE"/>
    <property type="match status" value="1"/>
</dbReference>
<feature type="domain" description="Ketopantoate reductase N-terminal" evidence="7">
    <location>
        <begin position="8"/>
        <end position="168"/>
    </location>
</feature>
<evidence type="ECO:0000256" key="1">
    <source>
        <dbReference type="ARBA" id="ARBA00007870"/>
    </source>
</evidence>
<dbReference type="EMBL" id="LT598461">
    <property type="protein sequence ID" value="SCU98147.1"/>
    <property type="molecule type" value="Genomic_DNA"/>
</dbReference>
<dbReference type="GO" id="GO:0005739">
    <property type="term" value="C:mitochondrion"/>
    <property type="evidence" value="ECO:0007669"/>
    <property type="project" value="TreeGrafter"/>
</dbReference>
<dbReference type="Gene3D" id="1.10.1040.10">
    <property type="entry name" value="N-(1-d-carboxylethyl)-l-norvaline Dehydrogenase, domain 2"/>
    <property type="match status" value="1"/>
</dbReference>
<dbReference type="InterPro" id="IPR050838">
    <property type="entry name" value="Ketopantoate_reductase"/>
</dbReference>
<gene>
    <name evidence="9" type="ORF">LADA_0H10880G</name>
</gene>
<dbReference type="Proteomes" id="UP000190274">
    <property type="component" value="Chromosome H"/>
</dbReference>